<dbReference type="EMBL" id="AZHD01000003">
    <property type="protein sequence ID" value="OAA65400.1"/>
    <property type="molecule type" value="Genomic_DNA"/>
</dbReference>
<evidence type="ECO:0008006" key="4">
    <source>
        <dbReference type="Google" id="ProtNLM"/>
    </source>
</evidence>
<keyword evidence="3" id="KW-1185">Reference proteome</keyword>
<accession>A0A162MQT7</accession>
<feature type="transmembrane region" description="Helical" evidence="1">
    <location>
        <begin position="78"/>
        <end position="99"/>
    </location>
</feature>
<evidence type="ECO:0000313" key="3">
    <source>
        <dbReference type="Proteomes" id="UP000076874"/>
    </source>
</evidence>
<protein>
    <recommendedName>
        <fullName evidence="4">Acetyltransferase</fullName>
    </recommendedName>
</protein>
<dbReference type="InterPro" id="IPR046580">
    <property type="entry name" value="DUF6640"/>
</dbReference>
<dbReference type="Proteomes" id="UP000076874">
    <property type="component" value="Unassembled WGS sequence"/>
</dbReference>
<dbReference type="AlphaFoldDB" id="A0A162MQT7"/>
<feature type="transmembrane region" description="Helical" evidence="1">
    <location>
        <begin position="119"/>
        <end position="139"/>
    </location>
</feature>
<keyword evidence="1" id="KW-0472">Membrane</keyword>
<evidence type="ECO:0000256" key="1">
    <source>
        <dbReference type="SAM" id="Phobius"/>
    </source>
</evidence>
<name>A0A162MQT7_9HYPO</name>
<evidence type="ECO:0000313" key="2">
    <source>
        <dbReference type="EMBL" id="OAA65400.1"/>
    </source>
</evidence>
<comment type="caution">
    <text evidence="2">The sequence shown here is derived from an EMBL/GenBank/DDBJ whole genome shotgun (WGS) entry which is preliminary data.</text>
</comment>
<organism evidence="2 3">
    <name type="scientific">Niveomyces insectorum RCEF 264</name>
    <dbReference type="NCBI Taxonomy" id="1081102"/>
    <lineage>
        <taxon>Eukaryota</taxon>
        <taxon>Fungi</taxon>
        <taxon>Dikarya</taxon>
        <taxon>Ascomycota</taxon>
        <taxon>Pezizomycotina</taxon>
        <taxon>Sordariomycetes</taxon>
        <taxon>Hypocreomycetidae</taxon>
        <taxon>Hypocreales</taxon>
        <taxon>Cordycipitaceae</taxon>
        <taxon>Niveomyces</taxon>
    </lineage>
</organism>
<dbReference type="Pfam" id="PF20345">
    <property type="entry name" value="DUF6640"/>
    <property type="match status" value="1"/>
</dbReference>
<keyword evidence="1" id="KW-1133">Transmembrane helix</keyword>
<proteinExistence type="predicted"/>
<feature type="transmembrane region" description="Helical" evidence="1">
    <location>
        <begin position="12"/>
        <end position="29"/>
    </location>
</feature>
<gene>
    <name evidence="2" type="ORF">SPI_02187</name>
</gene>
<keyword evidence="1" id="KW-0812">Transmembrane</keyword>
<dbReference type="STRING" id="1081102.A0A162MQT7"/>
<feature type="transmembrane region" description="Helical" evidence="1">
    <location>
        <begin position="49"/>
        <end position="66"/>
    </location>
</feature>
<reference evidence="2 3" key="1">
    <citation type="journal article" date="2016" name="Genome Biol. Evol.">
        <title>Divergent and convergent evolution of fungal pathogenicity.</title>
        <authorList>
            <person name="Shang Y."/>
            <person name="Xiao G."/>
            <person name="Zheng P."/>
            <person name="Cen K."/>
            <person name="Zhan S."/>
            <person name="Wang C."/>
        </authorList>
    </citation>
    <scope>NUCLEOTIDE SEQUENCE [LARGE SCALE GENOMIC DNA]</scope>
    <source>
        <strain evidence="2 3">RCEF 264</strain>
    </source>
</reference>
<dbReference type="OrthoDB" id="2819018at2759"/>
<sequence>MSQLFTSVPRSLMVCDNVLFAIAAYYADWSHTHIFNPRWPPHAKFHNGQSMTFGALSALTAVYLLGRRNANLDAAKDSIFLAAVVGSLTTAAGLSAIFYPGTAWVDPEIDPDASAVFPMGVQGYIFLGQLVINWGSYLWEKANLEKLKRSA</sequence>